<evidence type="ECO:0000313" key="1">
    <source>
        <dbReference type="EMBL" id="PCE43246.1"/>
    </source>
</evidence>
<evidence type="ECO:0000313" key="2">
    <source>
        <dbReference type="Proteomes" id="UP000218934"/>
    </source>
</evidence>
<dbReference type="AlphaFoldDB" id="A0A2A4FWS4"/>
<dbReference type="SUPFAM" id="SSF50118">
    <property type="entry name" value="Cell growth inhibitor/plasmid maintenance toxic component"/>
    <property type="match status" value="1"/>
</dbReference>
<dbReference type="RefSeq" id="WP_066964597.1">
    <property type="nucleotide sequence ID" value="NZ_CP023449.1"/>
</dbReference>
<organism evidence="1 2">
    <name type="scientific">Rhizorhabdus dicambivorans</name>
    <dbReference type="NCBI Taxonomy" id="1850238"/>
    <lineage>
        <taxon>Bacteria</taxon>
        <taxon>Pseudomonadati</taxon>
        <taxon>Pseudomonadota</taxon>
        <taxon>Alphaproteobacteria</taxon>
        <taxon>Sphingomonadales</taxon>
        <taxon>Sphingomonadaceae</taxon>
        <taxon>Rhizorhabdus</taxon>
    </lineage>
</organism>
<proteinExistence type="predicted"/>
<dbReference type="GO" id="GO:0003677">
    <property type="term" value="F:DNA binding"/>
    <property type="evidence" value="ECO:0007669"/>
    <property type="project" value="InterPro"/>
</dbReference>
<dbReference type="EMBL" id="NWUF01000004">
    <property type="protein sequence ID" value="PCE43246.1"/>
    <property type="molecule type" value="Genomic_DNA"/>
</dbReference>
<sequence>MKRGDLVTVAAGSGFGGKPRPALVLQSDAYPTGNLVLALMTSSLTPEETIRPRIEPSEANGLRRTSDVMVDILVTVPRHKVDSTIGILSDDDLGRVERSLMIFLGLAG</sequence>
<dbReference type="KEGG" id="rdi:CMV14_00535"/>
<dbReference type="Proteomes" id="UP000218934">
    <property type="component" value="Unassembled WGS sequence"/>
</dbReference>
<reference evidence="1 2" key="1">
    <citation type="submission" date="2017-09" db="EMBL/GenBank/DDBJ databases">
        <title>The Catabolism of 3,6-Dichlorosalicylic acid is Initiated by the Cytochrome P450 Monooxygenase DsmABC in Rhizorhabdus dicambivorans Ndbn-20.</title>
        <authorList>
            <person name="Na L."/>
        </authorList>
    </citation>
    <scope>NUCLEOTIDE SEQUENCE [LARGE SCALE GENOMIC DNA]</scope>
    <source>
        <strain evidence="1 2">Ndbn-20m</strain>
    </source>
</reference>
<comment type="caution">
    <text evidence="1">The sequence shown here is derived from an EMBL/GenBank/DDBJ whole genome shotgun (WGS) entry which is preliminary data.</text>
</comment>
<dbReference type="OrthoDB" id="3196747at2"/>
<protein>
    <submittedName>
        <fullName evidence="1">Type II toxin-antitoxin system PemK/MazF family toxin</fullName>
    </submittedName>
</protein>
<keyword evidence="2" id="KW-1185">Reference proteome</keyword>
<name>A0A2A4FWS4_9SPHN</name>
<dbReference type="InterPro" id="IPR011067">
    <property type="entry name" value="Plasmid_toxin/cell-grow_inhib"/>
</dbReference>
<gene>
    <name evidence="1" type="ORF">COO09_05570</name>
</gene>
<dbReference type="Gene3D" id="2.30.30.110">
    <property type="match status" value="1"/>
</dbReference>
<dbReference type="InterPro" id="IPR003477">
    <property type="entry name" value="PemK-like"/>
</dbReference>
<accession>A0A2A4FWS4</accession>
<dbReference type="Pfam" id="PF02452">
    <property type="entry name" value="PemK_toxin"/>
    <property type="match status" value="1"/>
</dbReference>